<evidence type="ECO:0000256" key="4">
    <source>
        <dbReference type="ARBA" id="ARBA00022763"/>
    </source>
</evidence>
<evidence type="ECO:0000259" key="11">
    <source>
        <dbReference type="Pfam" id="PF08743"/>
    </source>
</evidence>
<feature type="compositionally biased region" description="Acidic residues" evidence="10">
    <location>
        <begin position="21"/>
        <end position="30"/>
    </location>
</feature>
<comment type="subcellular location">
    <subcellularLocation>
        <location evidence="2">Chromosome</location>
        <location evidence="2">Telomere</location>
    </subcellularLocation>
    <subcellularLocation>
        <location evidence="1 9">Nucleus</location>
    </subcellularLocation>
</comment>
<accession>A0A3B3QAJ6</accession>
<evidence type="ECO:0000256" key="3">
    <source>
        <dbReference type="ARBA" id="ARBA00008997"/>
    </source>
</evidence>
<feature type="domain" description="Non-structural maintenance of chromosome element 4 C-terminal" evidence="11">
    <location>
        <begin position="251"/>
        <end position="345"/>
    </location>
</feature>
<reference evidence="13" key="2">
    <citation type="submission" date="2025-09" db="UniProtKB">
        <authorList>
            <consortium name="Ensembl"/>
        </authorList>
    </citation>
    <scope>IDENTIFICATION</scope>
</reference>
<evidence type="ECO:0000256" key="10">
    <source>
        <dbReference type="SAM" id="MobiDB-lite"/>
    </source>
</evidence>
<evidence type="ECO:0000256" key="9">
    <source>
        <dbReference type="RuleBase" id="RU365071"/>
    </source>
</evidence>
<evidence type="ECO:0000256" key="1">
    <source>
        <dbReference type="ARBA" id="ARBA00004123"/>
    </source>
</evidence>
<keyword evidence="6 9" id="KW-0233">DNA recombination</keyword>
<keyword evidence="14" id="KW-1185">Reference proteome</keyword>
<keyword evidence="8 9" id="KW-0539">Nucleus</keyword>
<dbReference type="InterPro" id="IPR014854">
    <property type="entry name" value="Nse4_C"/>
</dbReference>
<comment type="function">
    <text evidence="9">Component of the SMC5-SMC6 complex, that promotes sister chromatid alignment after DNA damage and facilitates double-stranded DNA breaks (DSBs) repair via homologous recombination between sister chromatids.</text>
</comment>
<keyword evidence="5" id="KW-0779">Telomere</keyword>
<dbReference type="Ensembl" id="ENSPKIT00000027682.1">
    <property type="protein sequence ID" value="ENSPKIP00000003717.1"/>
    <property type="gene ID" value="ENSPKIG00000021110.1"/>
</dbReference>
<dbReference type="InterPro" id="IPR029225">
    <property type="entry name" value="Nse4_Nse3-bd"/>
</dbReference>
<protein>
    <recommendedName>
        <fullName evidence="9">Non-structural maintenance of chromosomes element 4</fullName>
    </recommendedName>
</protein>
<evidence type="ECO:0000313" key="13">
    <source>
        <dbReference type="Ensembl" id="ENSPKIP00000003717.1"/>
    </source>
</evidence>
<dbReference type="InterPro" id="IPR027786">
    <property type="entry name" value="Nse4/EID"/>
</dbReference>
<proteinExistence type="inferred from homology"/>
<dbReference type="RefSeq" id="XP_023660054.1">
    <property type="nucleotide sequence ID" value="XM_023804286.1"/>
</dbReference>
<feature type="domain" description="Nse4/EID protein Nse3/MAGE-binding" evidence="12">
    <location>
        <begin position="101"/>
        <end position="149"/>
    </location>
</feature>
<name>A0A3B3QAJ6_9TELE</name>
<dbReference type="KEGG" id="pki:111839949"/>
<dbReference type="OrthoDB" id="361242at2759"/>
<dbReference type="GO" id="GO:0006310">
    <property type="term" value="P:DNA recombination"/>
    <property type="evidence" value="ECO:0007669"/>
    <property type="project" value="UniProtKB-UniRule"/>
</dbReference>
<comment type="subunit">
    <text evidence="9">Component of the SMC5-SMC6 complex.</text>
</comment>
<keyword evidence="5" id="KW-0158">Chromosome</keyword>
<evidence type="ECO:0000259" key="12">
    <source>
        <dbReference type="Pfam" id="PF15412"/>
    </source>
</evidence>
<evidence type="ECO:0000256" key="2">
    <source>
        <dbReference type="ARBA" id="ARBA00004574"/>
    </source>
</evidence>
<evidence type="ECO:0000256" key="6">
    <source>
        <dbReference type="ARBA" id="ARBA00023172"/>
    </source>
</evidence>
<dbReference type="GeneID" id="111839949"/>
<evidence type="ECO:0000313" key="14">
    <source>
        <dbReference type="Proteomes" id="UP000261540"/>
    </source>
</evidence>
<keyword evidence="7 9" id="KW-0234">DNA repair</keyword>
<feature type="region of interest" description="Disordered" evidence="10">
    <location>
        <begin position="1"/>
        <end position="49"/>
    </location>
</feature>
<comment type="similarity">
    <text evidence="3 9">Belongs to the NSE4 family.</text>
</comment>
<dbReference type="GO" id="GO:0000781">
    <property type="term" value="C:chromosome, telomeric region"/>
    <property type="evidence" value="ECO:0007669"/>
    <property type="project" value="UniProtKB-SubCell"/>
</dbReference>
<dbReference type="AlphaFoldDB" id="A0A3B3QAJ6"/>
<keyword evidence="4 9" id="KW-0227">DNA damage</keyword>
<dbReference type="Pfam" id="PF15412">
    <property type="entry name" value="Nse4-Nse3_bdg"/>
    <property type="match status" value="1"/>
</dbReference>
<dbReference type="Pfam" id="PF08743">
    <property type="entry name" value="Nse4_C"/>
    <property type="match status" value="1"/>
</dbReference>
<dbReference type="PANTHER" id="PTHR16140">
    <property type="entry name" value="NON-STRUCTURAL MAINTENANCE OF CHROMOSOMES ELEMENT 4"/>
    <property type="match status" value="1"/>
</dbReference>
<evidence type="ECO:0000256" key="5">
    <source>
        <dbReference type="ARBA" id="ARBA00022895"/>
    </source>
</evidence>
<dbReference type="RefSeq" id="XP_023660055.1">
    <property type="nucleotide sequence ID" value="XM_023804287.1"/>
</dbReference>
<dbReference type="GeneTree" id="ENSGT00940000165188"/>
<dbReference type="STRING" id="1676925.ENSPKIP00000003717"/>
<reference evidence="13" key="1">
    <citation type="submission" date="2025-08" db="UniProtKB">
        <authorList>
            <consortium name="Ensembl"/>
        </authorList>
    </citation>
    <scope>IDENTIFICATION</scope>
</reference>
<organism evidence="13 14">
    <name type="scientific">Paramormyrops kingsleyae</name>
    <dbReference type="NCBI Taxonomy" id="1676925"/>
    <lineage>
        <taxon>Eukaryota</taxon>
        <taxon>Metazoa</taxon>
        <taxon>Chordata</taxon>
        <taxon>Craniata</taxon>
        <taxon>Vertebrata</taxon>
        <taxon>Euteleostomi</taxon>
        <taxon>Actinopterygii</taxon>
        <taxon>Neopterygii</taxon>
        <taxon>Teleostei</taxon>
        <taxon>Osteoglossocephala</taxon>
        <taxon>Osteoglossomorpha</taxon>
        <taxon>Osteoglossiformes</taxon>
        <taxon>Mormyridae</taxon>
        <taxon>Paramormyrops</taxon>
    </lineage>
</organism>
<dbReference type="PANTHER" id="PTHR16140:SF0">
    <property type="entry name" value="NON-STRUCTURAL MAINTENANCE OF CHROMOSOMES ELEMENT 4"/>
    <property type="match status" value="1"/>
</dbReference>
<sequence>MSESSRSANQQNGVRGRGGDSEEEDDEEEMLLGGPSATQEDDDEDPAQRRQIRHQYRELINCVQQNREDMLNPSNNKLTEVLVEANKLFANVRQAREAALDAQFLVLATDLGKEKANQLHADGSAFDPSAFAEHLLSFMGLNRLEEDDGMEDAAGGGYLPEDAWLRLAHRAGSCFRKAPTFHFMLGSFLAEPPPPRQRVERQRKAPSKEVKRIMPTQLKKMEESQQEATEKEVERILGFLQSYHNENPELPISYYEFVIDPQSFSRTVENIFHISFLIRDGLAKIYLDQNKLPCIDLCCSAGFAPVPREEAEATSSSSRQQCVISINQSSWREIIEAFDITAAMISSSAPTESASSQ</sequence>
<feature type="compositionally biased region" description="Polar residues" evidence="10">
    <location>
        <begin position="1"/>
        <end position="13"/>
    </location>
</feature>
<dbReference type="CTD" id="54780"/>
<dbReference type="GO" id="GO:0030915">
    <property type="term" value="C:Smc5-Smc6 complex"/>
    <property type="evidence" value="ECO:0007669"/>
    <property type="project" value="UniProtKB-UniRule"/>
</dbReference>
<dbReference type="GO" id="GO:0005634">
    <property type="term" value="C:nucleus"/>
    <property type="evidence" value="ECO:0007669"/>
    <property type="project" value="UniProtKB-SubCell"/>
</dbReference>
<dbReference type="GO" id="GO:0006281">
    <property type="term" value="P:DNA repair"/>
    <property type="evidence" value="ECO:0007669"/>
    <property type="project" value="UniProtKB-UniRule"/>
</dbReference>
<evidence type="ECO:0000256" key="8">
    <source>
        <dbReference type="ARBA" id="ARBA00023242"/>
    </source>
</evidence>
<dbReference type="Proteomes" id="UP000261540">
    <property type="component" value="Unplaced"/>
</dbReference>
<evidence type="ECO:0000256" key="7">
    <source>
        <dbReference type="ARBA" id="ARBA00023204"/>
    </source>
</evidence>